<keyword evidence="3 6" id="KW-0274">FAD</keyword>
<dbReference type="InterPro" id="IPR017927">
    <property type="entry name" value="FAD-bd_FR_type"/>
</dbReference>
<evidence type="ECO:0000256" key="2">
    <source>
        <dbReference type="ARBA" id="ARBA00022630"/>
    </source>
</evidence>
<dbReference type="AlphaFoldDB" id="A0AA36I1A7"/>
<comment type="catalytic activity">
    <reaction evidence="7">
        <text>2 Fe(III)-[cytochrome b5] + NADH = 2 Fe(II)-[cytochrome b5] + NAD(+) + H(+)</text>
        <dbReference type="Rhea" id="RHEA:46680"/>
        <dbReference type="Rhea" id="RHEA-COMP:10438"/>
        <dbReference type="Rhea" id="RHEA-COMP:10439"/>
        <dbReference type="ChEBI" id="CHEBI:15378"/>
        <dbReference type="ChEBI" id="CHEBI:29033"/>
        <dbReference type="ChEBI" id="CHEBI:29034"/>
        <dbReference type="ChEBI" id="CHEBI:57540"/>
        <dbReference type="ChEBI" id="CHEBI:57945"/>
        <dbReference type="EC" id="1.6.2.2"/>
    </reaction>
</comment>
<keyword evidence="4 7" id="KW-0560">Oxidoreductase</keyword>
<dbReference type="Pfam" id="PF00175">
    <property type="entry name" value="NAD_binding_1"/>
    <property type="match status" value="1"/>
</dbReference>
<dbReference type="Gene3D" id="2.40.30.10">
    <property type="entry name" value="Translation factors"/>
    <property type="match status" value="1"/>
</dbReference>
<evidence type="ECO:0000256" key="4">
    <source>
        <dbReference type="ARBA" id="ARBA00023002"/>
    </source>
</evidence>
<dbReference type="SUPFAM" id="SSF52343">
    <property type="entry name" value="Ferredoxin reductase-like, C-terminal NADP-linked domain"/>
    <property type="match status" value="1"/>
</dbReference>
<accession>A0AA36I1A7</accession>
<keyword evidence="10" id="KW-1185">Reference proteome</keyword>
<gene>
    <name evidence="9" type="ORF">EVOR1521_LOCUS6575</name>
</gene>
<evidence type="ECO:0000256" key="1">
    <source>
        <dbReference type="ARBA" id="ARBA00001974"/>
    </source>
</evidence>
<evidence type="ECO:0000313" key="10">
    <source>
        <dbReference type="Proteomes" id="UP001178507"/>
    </source>
</evidence>
<dbReference type="InterPro" id="IPR001709">
    <property type="entry name" value="Flavoprot_Pyr_Nucl_cyt_Rdtase"/>
</dbReference>
<evidence type="ECO:0000256" key="3">
    <source>
        <dbReference type="ARBA" id="ARBA00022827"/>
    </source>
</evidence>
<keyword evidence="2 6" id="KW-0285">Flavoprotein</keyword>
<dbReference type="EC" id="1.6.2.2" evidence="7"/>
<feature type="binding site" evidence="6">
    <location>
        <position position="72"/>
    </location>
    <ligand>
        <name>FAD</name>
        <dbReference type="ChEBI" id="CHEBI:57692"/>
    </ligand>
</feature>
<dbReference type="CDD" id="cd06183">
    <property type="entry name" value="cyt_b5_reduct_like"/>
    <property type="match status" value="1"/>
</dbReference>
<dbReference type="InterPro" id="IPR008333">
    <property type="entry name" value="Cbr1-like_FAD-bd_dom"/>
</dbReference>
<evidence type="ECO:0000259" key="8">
    <source>
        <dbReference type="PROSITE" id="PS51384"/>
    </source>
</evidence>
<dbReference type="SUPFAM" id="SSF63380">
    <property type="entry name" value="Riboflavin synthase domain-like"/>
    <property type="match status" value="1"/>
</dbReference>
<keyword evidence="5 7" id="KW-0520">NAD</keyword>
<dbReference type="Gene3D" id="3.40.50.80">
    <property type="entry name" value="Nucleotide-binding domain of ferredoxin-NADP reductase (FNR) module"/>
    <property type="match status" value="1"/>
</dbReference>
<dbReference type="PANTHER" id="PTHR19370">
    <property type="entry name" value="NADH-CYTOCHROME B5 REDUCTASE"/>
    <property type="match status" value="1"/>
</dbReference>
<organism evidence="9 10">
    <name type="scientific">Effrenium voratum</name>
    <dbReference type="NCBI Taxonomy" id="2562239"/>
    <lineage>
        <taxon>Eukaryota</taxon>
        <taxon>Sar</taxon>
        <taxon>Alveolata</taxon>
        <taxon>Dinophyceae</taxon>
        <taxon>Suessiales</taxon>
        <taxon>Symbiodiniaceae</taxon>
        <taxon>Effrenium</taxon>
    </lineage>
</organism>
<dbReference type="PRINTS" id="PR00371">
    <property type="entry name" value="FPNCR"/>
</dbReference>
<dbReference type="EMBL" id="CAUJNA010000496">
    <property type="protein sequence ID" value="CAJ1377883.1"/>
    <property type="molecule type" value="Genomic_DNA"/>
</dbReference>
<sequence length="264" mass="28454">MGSAFRPFELLWKRRLTPSASLLRFAVPDGLPLGGHGRTAPTGVKVQLPGTELEKSYSPVSLPAQAGSFDLLVRAYPPRQGGGMGAYLCALQPGQTALMKVKPESFSHLGGLPLARGRWDQLGLVACGTGLAPLLQVANEALSWNQGTRVSLVLACRDEEEILMRQELEEMAGPFFSLHIQLSRPAASWPAEQRGRITPETLQQRLPAPDSNCFILVCGTDGFVSTVAGPVERIQLDGKKRKVQGPLGGFLAKLGYSADKVHKF</sequence>
<dbReference type="Pfam" id="PF00970">
    <property type="entry name" value="FAD_binding_6"/>
    <property type="match status" value="1"/>
</dbReference>
<protein>
    <recommendedName>
        <fullName evidence="7">NADH-cytochrome b5 reductase</fullName>
        <ecNumber evidence="7">1.6.2.2</ecNumber>
    </recommendedName>
</protein>
<evidence type="ECO:0000256" key="7">
    <source>
        <dbReference type="RuleBase" id="RU361226"/>
    </source>
</evidence>
<dbReference type="InterPro" id="IPR039261">
    <property type="entry name" value="FNR_nucleotide-bd"/>
</dbReference>
<dbReference type="GO" id="GO:0090524">
    <property type="term" value="F:cytochrome-b5 reductase activity, acting on NADH"/>
    <property type="evidence" value="ECO:0007669"/>
    <property type="project" value="UniProtKB-EC"/>
</dbReference>
<dbReference type="InterPro" id="IPR001834">
    <property type="entry name" value="CBR-like"/>
</dbReference>
<feature type="binding site" evidence="6">
    <location>
        <position position="84"/>
    </location>
    <ligand>
        <name>FAD</name>
        <dbReference type="ChEBI" id="CHEBI:57692"/>
    </ligand>
</feature>
<evidence type="ECO:0000256" key="6">
    <source>
        <dbReference type="PIRSR" id="PIRSR601834-1"/>
    </source>
</evidence>
<dbReference type="InterPro" id="IPR001433">
    <property type="entry name" value="OxRdtase_FAD/NAD-bd"/>
</dbReference>
<comment type="similarity">
    <text evidence="7">Belongs to the flavoprotein pyridine nucleotide cytochrome reductase family.</text>
</comment>
<dbReference type="Proteomes" id="UP001178507">
    <property type="component" value="Unassembled WGS sequence"/>
</dbReference>
<feature type="domain" description="FAD-binding FR-type" evidence="8">
    <location>
        <begin position="3"/>
        <end position="110"/>
    </location>
</feature>
<name>A0AA36I1A7_9DINO</name>
<evidence type="ECO:0000256" key="5">
    <source>
        <dbReference type="ARBA" id="ARBA00023027"/>
    </source>
</evidence>
<proteinExistence type="inferred from homology"/>
<evidence type="ECO:0000313" key="9">
    <source>
        <dbReference type="EMBL" id="CAJ1377883.1"/>
    </source>
</evidence>
<comment type="caution">
    <text evidence="9">The sequence shown here is derived from an EMBL/GenBank/DDBJ whole genome shotgun (WGS) entry which is preliminary data.</text>
</comment>
<reference evidence="9" key="1">
    <citation type="submission" date="2023-08" db="EMBL/GenBank/DDBJ databases">
        <authorList>
            <person name="Chen Y."/>
            <person name="Shah S."/>
            <person name="Dougan E. K."/>
            <person name="Thang M."/>
            <person name="Chan C."/>
        </authorList>
    </citation>
    <scope>NUCLEOTIDE SEQUENCE</scope>
</reference>
<comment type="cofactor">
    <cofactor evidence="1 6 7">
        <name>FAD</name>
        <dbReference type="ChEBI" id="CHEBI:57692"/>
    </cofactor>
</comment>
<dbReference type="PRINTS" id="PR00406">
    <property type="entry name" value="CYTB5RDTASE"/>
</dbReference>
<feature type="binding site" evidence="6">
    <location>
        <position position="57"/>
    </location>
    <ligand>
        <name>FAD</name>
        <dbReference type="ChEBI" id="CHEBI:57692"/>
    </ligand>
</feature>
<dbReference type="PROSITE" id="PS51384">
    <property type="entry name" value="FAD_FR"/>
    <property type="match status" value="1"/>
</dbReference>
<dbReference type="InterPro" id="IPR017938">
    <property type="entry name" value="Riboflavin_synthase-like_b-brl"/>
</dbReference>